<name>A0AAE3EFQ5_9SPIR</name>
<dbReference type="InterPro" id="IPR050245">
    <property type="entry name" value="PrsA_foldase"/>
</dbReference>
<keyword evidence="4 6" id="KW-0697">Rotamase</keyword>
<proteinExistence type="predicted"/>
<comment type="catalytic activity">
    <reaction evidence="1">
        <text>[protein]-peptidylproline (omega=180) = [protein]-peptidylproline (omega=0)</text>
        <dbReference type="Rhea" id="RHEA:16237"/>
        <dbReference type="Rhea" id="RHEA-COMP:10747"/>
        <dbReference type="Rhea" id="RHEA-COMP:10748"/>
        <dbReference type="ChEBI" id="CHEBI:83833"/>
        <dbReference type="ChEBI" id="CHEBI:83834"/>
        <dbReference type="EC" id="5.2.1.8"/>
    </reaction>
</comment>
<dbReference type="SUPFAM" id="SSF54534">
    <property type="entry name" value="FKBP-like"/>
    <property type="match status" value="1"/>
</dbReference>
<dbReference type="SUPFAM" id="SSF109998">
    <property type="entry name" value="Triger factor/SurA peptide-binding domain-like"/>
    <property type="match status" value="1"/>
</dbReference>
<dbReference type="PANTHER" id="PTHR47245">
    <property type="entry name" value="PEPTIDYLPROLYL ISOMERASE"/>
    <property type="match status" value="1"/>
</dbReference>
<sequence>MHQNVRILHTKLMFMDNPKNTVIKTSFRLLLLGCGIMSLLIGCTAVNLPESDVVASFSGGTITTETLDKEIQRHLGTAVKSKTDAETDALKAQKKELLGQKKFYIELINEMAMRELIKIKVKEKKLDKAGNIRDSLKHVEEEITLDQFHESMHGPDGIPVTLEEIQRYYDTNTARYRSIPFSSAQEEIRSILVEGKEREFVVEYLRELMDAAAITRSYEIMRIPEPTEEELVLAYQDNRDEYMEPERWRLEGFTITADGRDSAEKRAQKASALLGAGESFESVASAYDMTGAYVASEYIVGTDVENIETALRASAEGDPSAPVKTGDSFGIYRIRQKIPAGRLPFEAVREKVRSRLLEIAEARILDQNRDMTLFSVHGKRFTLGEFYQEFREMPRNEQARYRSFDQRVQLVDRMIERLVLLEDSYERMLNIQNSDDIDQEQQELLAGVLHQEEIDQKIDISDADIKDYFNKHKSRFKLPSENKIRVIVVRGDEDPEKALSKIQAAYGKLRGGWNKKAASFEEVAREYSEDSQSAANGGLIDEWIKESGDYMYETGVHVFHEAVQKLKKGEISKPVILGGDYYVLQIVERKDSRNLSFEEVREYIAQELQLGEHEKATAKMNEDLLKEAKLIIYQSALRSVMDKYKGQVEL</sequence>
<evidence type="ECO:0000256" key="5">
    <source>
        <dbReference type="ARBA" id="ARBA00023235"/>
    </source>
</evidence>
<evidence type="ECO:0000256" key="2">
    <source>
        <dbReference type="ARBA" id="ARBA00013194"/>
    </source>
</evidence>
<keyword evidence="9" id="KW-1185">Reference proteome</keyword>
<dbReference type="Gene3D" id="3.10.50.40">
    <property type="match status" value="2"/>
</dbReference>
<dbReference type="InterPro" id="IPR046357">
    <property type="entry name" value="PPIase_dom_sf"/>
</dbReference>
<keyword evidence="5 6" id="KW-0413">Isomerase</keyword>
<dbReference type="Gene3D" id="6.10.140.970">
    <property type="match status" value="1"/>
</dbReference>
<keyword evidence="3" id="KW-0732">Signal</keyword>
<feature type="domain" description="PpiC" evidence="7">
    <location>
        <begin position="479"/>
        <end position="588"/>
    </location>
</feature>
<protein>
    <recommendedName>
        <fullName evidence="2">peptidylprolyl isomerase</fullName>
        <ecNumber evidence="2">5.2.1.8</ecNumber>
    </recommendedName>
</protein>
<dbReference type="Proteomes" id="UP001198163">
    <property type="component" value="Unassembled WGS sequence"/>
</dbReference>
<dbReference type="PANTHER" id="PTHR47245:SF1">
    <property type="entry name" value="FOLDASE PROTEIN PRSA"/>
    <property type="match status" value="1"/>
</dbReference>
<reference evidence="8" key="1">
    <citation type="submission" date="2021-08" db="EMBL/GenBank/DDBJ databases">
        <title>Comparative analyses of Brucepasteria parasyntrophica and Teretinema zuelzerae.</title>
        <authorList>
            <person name="Song Y."/>
            <person name="Brune A."/>
        </authorList>
    </citation>
    <scope>NUCLEOTIDE SEQUENCE</scope>
    <source>
        <strain evidence="8">DSM 1903</strain>
    </source>
</reference>
<evidence type="ECO:0000313" key="9">
    <source>
        <dbReference type="Proteomes" id="UP001198163"/>
    </source>
</evidence>
<dbReference type="EC" id="5.2.1.8" evidence="2"/>
<dbReference type="GO" id="GO:0003755">
    <property type="term" value="F:peptidyl-prolyl cis-trans isomerase activity"/>
    <property type="evidence" value="ECO:0007669"/>
    <property type="project" value="UniProtKB-KW"/>
</dbReference>
<dbReference type="PROSITE" id="PS50198">
    <property type="entry name" value="PPIC_PPIASE_2"/>
    <property type="match status" value="1"/>
</dbReference>
<evidence type="ECO:0000313" key="8">
    <source>
        <dbReference type="EMBL" id="MCD1653587.1"/>
    </source>
</evidence>
<organism evidence="8 9">
    <name type="scientific">Teretinema zuelzerae</name>
    <dbReference type="NCBI Taxonomy" id="156"/>
    <lineage>
        <taxon>Bacteria</taxon>
        <taxon>Pseudomonadati</taxon>
        <taxon>Spirochaetota</taxon>
        <taxon>Spirochaetia</taxon>
        <taxon>Spirochaetales</taxon>
        <taxon>Treponemataceae</taxon>
        <taxon>Teretinema</taxon>
    </lineage>
</organism>
<dbReference type="RefSeq" id="WP_230752728.1">
    <property type="nucleotide sequence ID" value="NZ_JAINWA010000001.1"/>
</dbReference>
<evidence type="ECO:0000259" key="7">
    <source>
        <dbReference type="PROSITE" id="PS50198"/>
    </source>
</evidence>
<dbReference type="Pfam" id="PF13145">
    <property type="entry name" value="Rotamase_2"/>
    <property type="match status" value="2"/>
</dbReference>
<dbReference type="InterPro" id="IPR027304">
    <property type="entry name" value="Trigger_fact/SurA_dom_sf"/>
</dbReference>
<dbReference type="AlphaFoldDB" id="A0AAE3EFQ5"/>
<evidence type="ECO:0000256" key="1">
    <source>
        <dbReference type="ARBA" id="ARBA00000971"/>
    </source>
</evidence>
<gene>
    <name evidence="8" type="ORF">K7J14_02595</name>
</gene>
<dbReference type="InterPro" id="IPR000297">
    <property type="entry name" value="PPIase_PpiC"/>
</dbReference>
<accession>A0AAE3EFQ5</accession>
<evidence type="ECO:0000256" key="6">
    <source>
        <dbReference type="PROSITE-ProRule" id="PRU00278"/>
    </source>
</evidence>
<evidence type="ECO:0000256" key="4">
    <source>
        <dbReference type="ARBA" id="ARBA00023110"/>
    </source>
</evidence>
<dbReference type="EMBL" id="JAINWA010000001">
    <property type="protein sequence ID" value="MCD1653587.1"/>
    <property type="molecule type" value="Genomic_DNA"/>
</dbReference>
<comment type="caution">
    <text evidence="8">The sequence shown here is derived from an EMBL/GenBank/DDBJ whole genome shotgun (WGS) entry which is preliminary data.</text>
</comment>
<evidence type="ECO:0000256" key="3">
    <source>
        <dbReference type="ARBA" id="ARBA00022729"/>
    </source>
</evidence>